<evidence type="ECO:0000313" key="14">
    <source>
        <dbReference type="EMBL" id="KAK7197100.1"/>
    </source>
</evidence>
<dbReference type="Pfam" id="PF07774">
    <property type="entry name" value="EMC1_C"/>
    <property type="match status" value="1"/>
</dbReference>
<evidence type="ECO:0000256" key="2">
    <source>
        <dbReference type="ARBA" id="ARBA00007904"/>
    </source>
</evidence>
<comment type="caution">
    <text evidence="14">The sequence shown here is derived from an EMBL/GenBank/DDBJ whole genome shotgun (WGS) entry which is preliminary data.</text>
</comment>
<keyword evidence="7" id="KW-0256">Endoplasmic reticulum</keyword>
<comment type="similarity">
    <text evidence="2">Belongs to the EMC1 family.</text>
</comment>
<evidence type="ECO:0000256" key="11">
    <source>
        <dbReference type="SAM" id="Phobius"/>
    </source>
</evidence>
<keyword evidence="8 11" id="KW-1133">Transmembrane helix</keyword>
<proteinExistence type="inferred from homology"/>
<organism evidence="14 15">
    <name type="scientific">Novymonas esmeraldas</name>
    <dbReference type="NCBI Taxonomy" id="1808958"/>
    <lineage>
        <taxon>Eukaryota</taxon>
        <taxon>Discoba</taxon>
        <taxon>Euglenozoa</taxon>
        <taxon>Kinetoplastea</taxon>
        <taxon>Metakinetoplastina</taxon>
        <taxon>Trypanosomatida</taxon>
        <taxon>Trypanosomatidae</taxon>
        <taxon>Novymonas</taxon>
    </lineage>
</organism>
<dbReference type="PANTHER" id="PTHR21573:SF0">
    <property type="entry name" value="ER MEMBRANE PROTEIN COMPLEX SUBUNIT 1"/>
    <property type="match status" value="1"/>
</dbReference>
<evidence type="ECO:0000313" key="15">
    <source>
        <dbReference type="Proteomes" id="UP001430356"/>
    </source>
</evidence>
<name>A0AAW0ETN1_9TRYP</name>
<dbReference type="InterPro" id="IPR011678">
    <property type="entry name" value="EMC1_C"/>
</dbReference>
<feature type="transmembrane region" description="Helical" evidence="11">
    <location>
        <begin position="793"/>
        <end position="812"/>
    </location>
</feature>
<evidence type="ECO:0000256" key="5">
    <source>
        <dbReference type="ARBA" id="ARBA00022692"/>
    </source>
</evidence>
<dbReference type="PANTHER" id="PTHR21573">
    <property type="entry name" value="ER MEMBRANE PROTEIN COMPLEX SUBUNIT 1"/>
    <property type="match status" value="1"/>
</dbReference>
<keyword evidence="10" id="KW-0325">Glycoprotein</keyword>
<dbReference type="Proteomes" id="UP001430356">
    <property type="component" value="Unassembled WGS sequence"/>
</dbReference>
<evidence type="ECO:0000256" key="9">
    <source>
        <dbReference type="ARBA" id="ARBA00023136"/>
    </source>
</evidence>
<dbReference type="GO" id="GO:0034975">
    <property type="term" value="P:protein folding in endoplasmic reticulum"/>
    <property type="evidence" value="ECO:0007669"/>
    <property type="project" value="TreeGrafter"/>
</dbReference>
<sequence length="822" mass="86781">MSVTMLRRVAVCCIAAAVLLVCLPASAIHEDEQGLRDWMMYLVGNVQDAAVQVSSYPQLVYVASEDGAVAAIALSASGALNLTWRQVSSATPLCVAAGPHAVLTVNDAGTATVLDPTTGTIEVSYALQGAGDTLQAAACSVAGSKAQVVTYDGAKLTRFDFSMASEEQTIPAAASASATGEVSKMYLANGVLVVNHGGDSADVRSLATLAKERSVAGIATSIAGNGHFTTRDSATLRSFAPAGDGAASETACADCGIAVVRKVYSGDAAGVVRVETAAEAMHITFPSAELTISNVGSSITAYPLLAFEKADGDVVVLIKTGAHNLLLVSAAEGLLWRRFEALANVAAVAIVEPMEALDHFHFNKNVLLASRFGTLYSIPVASMGTHVDFIADFSRELVAAMKAPSMASVQVRGLAVRDDGRTAVVLAVSDAVSGHVVVDLAERKITSVTTAENALLSTPELEVAADHSVTGAPPHGALYTYVSHAAAGTIEGYSVSAEAGARPTWVLQMPSAIVAHAAGSEPRRADVVNNLRVYPNVSGKELVEEVRHTYPMRNVVAVAHYEPSEEELPSLVITAIDVVTGSVLATSRHANVEGDVKMVIVEHTIVYYYLDAKKMRYCFGVWELFEDENTPVVSKAAGATIPQIIASFFVNTKRDFSSRATRPPIVAVSTLGSFGGPLADMGVTTSYNAIARKSLVLAYATGRVVVVELRQLLAGNQVPLPNEKDRQMSHVLIPSYLYVSHKHRIAFPKRVTTAPTGLESSCHVVVSGLDLFYVRSSSGKPFDLLNSDFNKPLLVSLVCGFALLSIIARYFVNRKMLNAVWQ</sequence>
<comment type="subcellular location">
    <subcellularLocation>
        <location evidence="1">Endoplasmic reticulum membrane</location>
        <topology evidence="1">Single-pass type I membrane protein</topology>
    </subcellularLocation>
</comment>
<dbReference type="EMBL" id="JAECZO010000095">
    <property type="protein sequence ID" value="KAK7197100.1"/>
    <property type="molecule type" value="Genomic_DNA"/>
</dbReference>
<dbReference type="SUPFAM" id="SSF50998">
    <property type="entry name" value="Quinoprotein alcohol dehydrogenase-like"/>
    <property type="match status" value="1"/>
</dbReference>
<evidence type="ECO:0000256" key="10">
    <source>
        <dbReference type="ARBA" id="ARBA00023180"/>
    </source>
</evidence>
<keyword evidence="9 11" id="KW-0472">Membrane</keyword>
<gene>
    <name evidence="14" type="ORF">NESM_000655000</name>
</gene>
<keyword evidence="15" id="KW-1185">Reference proteome</keyword>
<evidence type="ECO:0000256" key="1">
    <source>
        <dbReference type="ARBA" id="ARBA00004115"/>
    </source>
</evidence>
<evidence type="ECO:0000256" key="7">
    <source>
        <dbReference type="ARBA" id="ARBA00022824"/>
    </source>
</evidence>
<dbReference type="GO" id="GO:0072546">
    <property type="term" value="C:EMC complex"/>
    <property type="evidence" value="ECO:0007669"/>
    <property type="project" value="InterPro"/>
</dbReference>
<dbReference type="InterPro" id="IPR026895">
    <property type="entry name" value="EMC1"/>
</dbReference>
<evidence type="ECO:0000259" key="13">
    <source>
        <dbReference type="Pfam" id="PF07774"/>
    </source>
</evidence>
<feature type="signal peptide" evidence="12">
    <location>
        <begin position="1"/>
        <end position="27"/>
    </location>
</feature>
<evidence type="ECO:0000256" key="12">
    <source>
        <dbReference type="SAM" id="SignalP"/>
    </source>
</evidence>
<comment type="subunit">
    <text evidence="3">Component of the ER membrane protein complex (EMC).</text>
</comment>
<dbReference type="AlphaFoldDB" id="A0AAW0ETN1"/>
<evidence type="ECO:0000256" key="6">
    <source>
        <dbReference type="ARBA" id="ARBA00022729"/>
    </source>
</evidence>
<reference evidence="14 15" key="1">
    <citation type="journal article" date="2021" name="MBio">
        <title>A New Model Trypanosomatid, Novymonas esmeraldas: Genomic Perception of Its 'Candidatus Pandoraea novymonadis' Endosymbiont.</title>
        <authorList>
            <person name="Zakharova A."/>
            <person name="Saura A."/>
            <person name="Butenko A."/>
            <person name="Podesvova L."/>
            <person name="Warmusova S."/>
            <person name="Kostygov A.Y."/>
            <person name="Nenarokova A."/>
            <person name="Lukes J."/>
            <person name="Opperdoes F.R."/>
            <person name="Yurchenko V."/>
        </authorList>
    </citation>
    <scope>NUCLEOTIDE SEQUENCE [LARGE SCALE GENOMIC DNA]</scope>
    <source>
        <strain evidence="14 15">E262AT.01</strain>
    </source>
</reference>
<accession>A0AAW0ETN1</accession>
<feature type="chain" id="PRO_5043710014" description="ER membrane protein complex subunit 1" evidence="12">
    <location>
        <begin position="28"/>
        <end position="822"/>
    </location>
</feature>
<protein>
    <recommendedName>
        <fullName evidence="4">ER membrane protein complex subunit 1</fullName>
    </recommendedName>
</protein>
<evidence type="ECO:0000256" key="4">
    <source>
        <dbReference type="ARBA" id="ARBA00020824"/>
    </source>
</evidence>
<dbReference type="InterPro" id="IPR011047">
    <property type="entry name" value="Quinoprotein_ADH-like_sf"/>
</dbReference>
<feature type="domain" description="ER membrane protein complex subunit 1 C-terminal" evidence="13">
    <location>
        <begin position="602"/>
        <end position="821"/>
    </location>
</feature>
<keyword evidence="6 12" id="KW-0732">Signal</keyword>
<evidence type="ECO:0000256" key="8">
    <source>
        <dbReference type="ARBA" id="ARBA00022989"/>
    </source>
</evidence>
<keyword evidence="5 11" id="KW-0812">Transmembrane</keyword>
<evidence type="ECO:0000256" key="3">
    <source>
        <dbReference type="ARBA" id="ARBA00011276"/>
    </source>
</evidence>